<organism evidence="8 9">
    <name type="scientific">Catalinimonas alkaloidigena</name>
    <dbReference type="NCBI Taxonomy" id="1075417"/>
    <lineage>
        <taxon>Bacteria</taxon>
        <taxon>Pseudomonadati</taxon>
        <taxon>Bacteroidota</taxon>
        <taxon>Cytophagia</taxon>
        <taxon>Cytophagales</taxon>
        <taxon>Catalimonadaceae</taxon>
        <taxon>Catalinimonas</taxon>
    </lineage>
</organism>
<feature type="transmembrane region" description="Helical" evidence="6">
    <location>
        <begin position="169"/>
        <end position="188"/>
    </location>
</feature>
<keyword evidence="3 6" id="KW-0812">Transmembrane</keyword>
<feature type="transmembrane region" description="Helical" evidence="6">
    <location>
        <begin position="145"/>
        <end position="163"/>
    </location>
</feature>
<feature type="transmembrane region" description="Helical" evidence="6">
    <location>
        <begin position="78"/>
        <end position="96"/>
    </location>
</feature>
<sequence>MLTIEPTSHPIRKTLPVLMCYIAMGFVDIVGVSTGYAQRDFNLSPELAQLIPSMVFVWFFVLSVPVAVFQHHLGKRKALILGVMATAVGMFLPFLHYSYTTLLFSFLLLGVGNTIIQVASNPLLKEVVATHRFSSYMSLSQFVKAISSLLGPVIVTLMVAQFGNWKLVFFVYGVVSVALGMWLLLTPIPETQTEVSASFRSSLLLLKNPLVLFMTLSIFLIVGLDVGMNTNIQNLLVEKFGLSLEKASLGISVYFFALMISRFAGAMLLVKLDNARFLNWSAVLTALSVLFLMCAPTSGLAMASIVLMGIFSGNLFPLVFSLTLNRMPARANEISGLMTMAVVGGAVIPPVMGLINQAFGVSASFVVLLICALYVFSTTYLFKKTT</sequence>
<feature type="transmembrane region" description="Helical" evidence="6">
    <location>
        <begin position="277"/>
        <end position="295"/>
    </location>
</feature>
<dbReference type="InterPro" id="IPR020846">
    <property type="entry name" value="MFS_dom"/>
</dbReference>
<evidence type="ECO:0000256" key="5">
    <source>
        <dbReference type="ARBA" id="ARBA00023136"/>
    </source>
</evidence>
<dbReference type="PANTHER" id="PTHR43702">
    <property type="entry name" value="L-FUCOSE-PROTON SYMPORTER"/>
    <property type="match status" value="1"/>
</dbReference>
<name>A0A1G9TQF5_9BACT</name>
<evidence type="ECO:0000259" key="7">
    <source>
        <dbReference type="PROSITE" id="PS50850"/>
    </source>
</evidence>
<feature type="transmembrane region" description="Helical" evidence="6">
    <location>
        <begin position="361"/>
        <end position="382"/>
    </location>
</feature>
<dbReference type="PROSITE" id="PS50850">
    <property type="entry name" value="MFS"/>
    <property type="match status" value="1"/>
</dbReference>
<dbReference type="RefSeq" id="WP_089687946.1">
    <property type="nucleotide sequence ID" value="NZ_FNFO01000014.1"/>
</dbReference>
<dbReference type="OrthoDB" id="3225787at2"/>
<evidence type="ECO:0000256" key="6">
    <source>
        <dbReference type="SAM" id="Phobius"/>
    </source>
</evidence>
<dbReference type="EMBL" id="FNFO01000014">
    <property type="protein sequence ID" value="SDM49335.1"/>
    <property type="molecule type" value="Genomic_DNA"/>
</dbReference>
<evidence type="ECO:0000313" key="9">
    <source>
        <dbReference type="Proteomes" id="UP000198510"/>
    </source>
</evidence>
<proteinExistence type="predicted"/>
<reference evidence="8 9" key="1">
    <citation type="submission" date="2016-10" db="EMBL/GenBank/DDBJ databases">
        <authorList>
            <person name="de Groot N.N."/>
        </authorList>
    </citation>
    <scope>NUCLEOTIDE SEQUENCE [LARGE SCALE GENOMIC DNA]</scope>
    <source>
        <strain evidence="8 9">DSM 25186</strain>
    </source>
</reference>
<dbReference type="Proteomes" id="UP000198510">
    <property type="component" value="Unassembled WGS sequence"/>
</dbReference>
<keyword evidence="9" id="KW-1185">Reference proteome</keyword>
<keyword evidence="5 6" id="KW-0472">Membrane</keyword>
<comment type="subcellular location">
    <subcellularLocation>
        <location evidence="1">Cell inner membrane</location>
        <topology evidence="1">Multi-pass membrane protein</topology>
    </subcellularLocation>
</comment>
<feature type="transmembrane region" description="Helical" evidence="6">
    <location>
        <begin position="50"/>
        <end position="69"/>
    </location>
</feature>
<keyword evidence="4 6" id="KW-1133">Transmembrane helix</keyword>
<feature type="transmembrane region" description="Helical" evidence="6">
    <location>
        <begin position="336"/>
        <end position="355"/>
    </location>
</feature>
<feature type="transmembrane region" description="Helical" evidence="6">
    <location>
        <begin position="301"/>
        <end position="324"/>
    </location>
</feature>
<feature type="domain" description="Major facilitator superfamily (MFS) profile" evidence="7">
    <location>
        <begin position="1"/>
        <end position="386"/>
    </location>
</feature>
<evidence type="ECO:0000256" key="3">
    <source>
        <dbReference type="ARBA" id="ARBA00022692"/>
    </source>
</evidence>
<evidence type="ECO:0000256" key="4">
    <source>
        <dbReference type="ARBA" id="ARBA00022989"/>
    </source>
</evidence>
<dbReference type="AlphaFoldDB" id="A0A1G9TQF5"/>
<dbReference type="InterPro" id="IPR050375">
    <property type="entry name" value="MFS_TsgA-like"/>
</dbReference>
<dbReference type="Pfam" id="PF07690">
    <property type="entry name" value="MFS_1"/>
    <property type="match status" value="1"/>
</dbReference>
<dbReference type="InterPro" id="IPR011701">
    <property type="entry name" value="MFS"/>
</dbReference>
<feature type="transmembrane region" description="Helical" evidence="6">
    <location>
        <begin position="102"/>
        <end position="124"/>
    </location>
</feature>
<dbReference type="Gene3D" id="1.20.1250.20">
    <property type="entry name" value="MFS general substrate transporter like domains"/>
    <property type="match status" value="2"/>
</dbReference>
<dbReference type="GO" id="GO:0022857">
    <property type="term" value="F:transmembrane transporter activity"/>
    <property type="evidence" value="ECO:0007669"/>
    <property type="project" value="InterPro"/>
</dbReference>
<keyword evidence="2" id="KW-1003">Cell membrane</keyword>
<feature type="transmembrane region" description="Helical" evidence="6">
    <location>
        <begin position="18"/>
        <end position="38"/>
    </location>
</feature>
<dbReference type="SUPFAM" id="SSF103473">
    <property type="entry name" value="MFS general substrate transporter"/>
    <property type="match status" value="1"/>
</dbReference>
<gene>
    <name evidence="8" type="ORF">SAMN05421823_11472</name>
</gene>
<dbReference type="PANTHER" id="PTHR43702:SF3">
    <property type="entry name" value="PROTEIN TSGA"/>
    <property type="match status" value="1"/>
</dbReference>
<feature type="transmembrane region" description="Helical" evidence="6">
    <location>
        <begin position="248"/>
        <end position="270"/>
    </location>
</feature>
<evidence type="ECO:0000256" key="1">
    <source>
        <dbReference type="ARBA" id="ARBA00004429"/>
    </source>
</evidence>
<evidence type="ECO:0000313" key="8">
    <source>
        <dbReference type="EMBL" id="SDM49335.1"/>
    </source>
</evidence>
<accession>A0A1G9TQF5</accession>
<dbReference type="GO" id="GO:0005886">
    <property type="term" value="C:plasma membrane"/>
    <property type="evidence" value="ECO:0007669"/>
    <property type="project" value="UniProtKB-SubCell"/>
</dbReference>
<feature type="transmembrane region" description="Helical" evidence="6">
    <location>
        <begin position="209"/>
        <end position="228"/>
    </location>
</feature>
<dbReference type="InterPro" id="IPR036259">
    <property type="entry name" value="MFS_trans_sf"/>
</dbReference>
<protein>
    <submittedName>
        <fullName evidence="8">Fucose permease</fullName>
    </submittedName>
</protein>
<dbReference type="STRING" id="1075417.SAMN05421823_11472"/>
<evidence type="ECO:0000256" key="2">
    <source>
        <dbReference type="ARBA" id="ARBA00022475"/>
    </source>
</evidence>